<dbReference type="eggNOG" id="arCOG00984">
    <property type="taxonomic scope" value="Archaea"/>
</dbReference>
<evidence type="ECO:0000313" key="7">
    <source>
        <dbReference type="Proteomes" id="UP000010469"/>
    </source>
</evidence>
<name>L0A9K2_CALLD</name>
<keyword evidence="3" id="KW-0520">NAD</keyword>
<organism evidence="6 7">
    <name type="scientific">Caldisphaera lagunensis (strain DSM 15908 / JCM 11604 / ANMR 0165 / IC-154)</name>
    <dbReference type="NCBI Taxonomy" id="1056495"/>
    <lineage>
        <taxon>Archaea</taxon>
        <taxon>Thermoproteota</taxon>
        <taxon>Thermoprotei</taxon>
        <taxon>Acidilobales</taxon>
        <taxon>Caldisphaeraceae</taxon>
        <taxon>Caldisphaera</taxon>
    </lineage>
</organism>
<evidence type="ECO:0000259" key="5">
    <source>
        <dbReference type="Pfam" id="PF25137"/>
    </source>
</evidence>
<dbReference type="Pfam" id="PF00465">
    <property type="entry name" value="Fe-ADH"/>
    <property type="match status" value="1"/>
</dbReference>
<dbReference type="Pfam" id="PF25137">
    <property type="entry name" value="ADH_Fe_C"/>
    <property type="match status" value="1"/>
</dbReference>
<dbReference type="SUPFAM" id="SSF56796">
    <property type="entry name" value="Dehydroquinate synthase-like"/>
    <property type="match status" value="1"/>
</dbReference>
<dbReference type="Proteomes" id="UP000010469">
    <property type="component" value="Chromosome"/>
</dbReference>
<dbReference type="InParanoid" id="L0A9K2"/>
<feature type="domain" description="Alcohol dehydrogenase iron-type/glycerol dehydrogenase GldA" evidence="4">
    <location>
        <begin position="7"/>
        <end position="179"/>
    </location>
</feature>
<evidence type="ECO:0000259" key="4">
    <source>
        <dbReference type="Pfam" id="PF00465"/>
    </source>
</evidence>
<dbReference type="PANTHER" id="PTHR11496:SF102">
    <property type="entry name" value="ALCOHOL DEHYDROGENASE 4"/>
    <property type="match status" value="1"/>
</dbReference>
<dbReference type="FunCoup" id="L0A9K2">
    <property type="interactions" value="9"/>
</dbReference>
<dbReference type="PANTHER" id="PTHR11496">
    <property type="entry name" value="ALCOHOL DEHYDROGENASE"/>
    <property type="match status" value="1"/>
</dbReference>
<dbReference type="GO" id="GO:0046872">
    <property type="term" value="F:metal ion binding"/>
    <property type="evidence" value="ECO:0007669"/>
    <property type="project" value="InterPro"/>
</dbReference>
<keyword evidence="7" id="KW-1185">Reference proteome</keyword>
<dbReference type="InterPro" id="IPR056798">
    <property type="entry name" value="ADH_Fe_C"/>
</dbReference>
<accession>L0A9K2</accession>
<dbReference type="InterPro" id="IPR018211">
    <property type="entry name" value="ADH_Fe_CS"/>
</dbReference>
<keyword evidence="2" id="KW-0560">Oxidoreductase</keyword>
<dbReference type="InterPro" id="IPR001670">
    <property type="entry name" value="ADH_Fe/GldA"/>
</dbReference>
<comment type="similarity">
    <text evidence="1">Belongs to the iron-containing alcohol dehydrogenase family.</text>
</comment>
<dbReference type="GO" id="GO:0004022">
    <property type="term" value="F:alcohol dehydrogenase (NAD+) activity"/>
    <property type="evidence" value="ECO:0007669"/>
    <property type="project" value="TreeGrafter"/>
</dbReference>
<protein>
    <submittedName>
        <fullName evidence="6">Alcohol dehydrogenase, class IV</fullName>
    </submittedName>
</protein>
<dbReference type="Gene3D" id="3.40.50.1970">
    <property type="match status" value="1"/>
</dbReference>
<dbReference type="EMBL" id="CP003378">
    <property type="protein sequence ID" value="AFZ70578.1"/>
    <property type="molecule type" value="Genomic_DNA"/>
</dbReference>
<dbReference type="KEGG" id="clg:Calag_0837"/>
<dbReference type="InterPro" id="IPR039697">
    <property type="entry name" value="Alcohol_dehydrogenase_Fe"/>
</dbReference>
<dbReference type="OrthoDB" id="57329at2157"/>
<dbReference type="Gene3D" id="1.20.1090.10">
    <property type="entry name" value="Dehydroquinate synthase-like - alpha domain"/>
    <property type="match status" value="1"/>
</dbReference>
<proteinExistence type="inferred from homology"/>
<evidence type="ECO:0000256" key="3">
    <source>
        <dbReference type="ARBA" id="ARBA00023027"/>
    </source>
</evidence>
<feature type="domain" description="Fe-containing alcohol dehydrogenase-like C-terminal" evidence="5">
    <location>
        <begin position="192"/>
        <end position="387"/>
    </location>
</feature>
<dbReference type="PROSITE" id="PS00060">
    <property type="entry name" value="ADH_IRON_2"/>
    <property type="match status" value="1"/>
</dbReference>
<dbReference type="FunFam" id="3.40.50.1970:FF:000003">
    <property type="entry name" value="Alcohol dehydrogenase, iron-containing"/>
    <property type="match status" value="1"/>
</dbReference>
<gene>
    <name evidence="6" type="ordered locus">Calag_0837</name>
</gene>
<dbReference type="STRING" id="1056495.Calag_0837"/>
<dbReference type="AlphaFoldDB" id="L0A9K2"/>
<dbReference type="RefSeq" id="WP_015232475.1">
    <property type="nucleotide sequence ID" value="NC_019791.1"/>
</dbReference>
<dbReference type="GeneID" id="14212097"/>
<sequence>MVIFSMPRRIAYNVNASEELLNLSTMLNLKNFLIVTDKIIEKTDSFVSLVNELTKNGINIKVYSEIIPEPNIDIVNKIIESMGGYVPDLIVSIGGGSVIDVSKILRAKILRPDINSQDISPFLSLNIENKKPLLVVIPTTSGTGSDASFAYVLKIKENNNEIKYASGNYELVPYESILDITFLKTLPKKQLIITAIDGLANDLEGIVAINSNPLTEGLAIQSARMFFKYLPDAVMTRSDESLANLHLAATLSGIAFSNSGVGLVHAIAHPLGSLFDIPHGMAVSIIMPYVIEYNYKSDFARSKYDEIKIVLEKIDGFQERNNLKDHLIDLYNKIGQPLRLRDIGIDKNNYMRKIEEITELALRDPDLAFNPITPSFEEIKELLSKIY</sequence>
<evidence type="ECO:0000256" key="2">
    <source>
        <dbReference type="ARBA" id="ARBA00023002"/>
    </source>
</evidence>
<evidence type="ECO:0000256" key="1">
    <source>
        <dbReference type="ARBA" id="ARBA00007358"/>
    </source>
</evidence>
<evidence type="ECO:0000313" key="6">
    <source>
        <dbReference type="EMBL" id="AFZ70578.1"/>
    </source>
</evidence>
<dbReference type="HOGENOM" id="CLU_007207_0_0_2"/>
<reference evidence="7" key="1">
    <citation type="submission" date="2012-03" db="EMBL/GenBank/DDBJ databases">
        <title>Complete genome of Caldisphaera lagunensis DSM 15908.</title>
        <authorList>
            <person name="Lucas S."/>
            <person name="Copeland A."/>
            <person name="Lapidus A."/>
            <person name="Glavina del Rio T."/>
            <person name="Dalin E."/>
            <person name="Tice H."/>
            <person name="Bruce D."/>
            <person name="Goodwin L."/>
            <person name="Pitluck S."/>
            <person name="Peters L."/>
            <person name="Mikhailova N."/>
            <person name="Teshima H."/>
            <person name="Kyrpides N."/>
            <person name="Mavromatis K."/>
            <person name="Ivanova N."/>
            <person name="Brettin T."/>
            <person name="Detter J.C."/>
            <person name="Han C."/>
            <person name="Larimer F."/>
            <person name="Land M."/>
            <person name="Hauser L."/>
            <person name="Markowitz V."/>
            <person name="Cheng J.-F."/>
            <person name="Hugenholtz P."/>
            <person name="Woyke T."/>
            <person name="Wu D."/>
            <person name="Spring S."/>
            <person name="Schroeder M."/>
            <person name="Brambilla E."/>
            <person name="Klenk H.-P."/>
            <person name="Eisen J.A."/>
        </authorList>
    </citation>
    <scope>NUCLEOTIDE SEQUENCE [LARGE SCALE GENOMIC DNA]</scope>
    <source>
        <strain evidence="7">DSM 15908 / JCM 11604 / IC-154</strain>
    </source>
</reference>